<dbReference type="InterPro" id="IPR019786">
    <property type="entry name" value="Zinc_finger_PHD-type_CS"/>
</dbReference>
<dbReference type="PANTHER" id="PTHR46462">
    <property type="entry name" value="UPSET, ISOFORM A"/>
    <property type="match status" value="1"/>
</dbReference>
<dbReference type="AlphaFoldDB" id="A0A9P6RTA8"/>
<dbReference type="SMART" id="SM00249">
    <property type="entry name" value="PHD"/>
    <property type="match status" value="1"/>
</dbReference>
<keyword evidence="4" id="KW-0156">Chromatin regulator</keyword>
<feature type="compositionally biased region" description="Basic residues" evidence="6">
    <location>
        <begin position="838"/>
        <end position="861"/>
    </location>
</feature>
<evidence type="ECO:0000313" key="9">
    <source>
        <dbReference type="Proteomes" id="UP000738325"/>
    </source>
</evidence>
<feature type="compositionally biased region" description="Acidic residues" evidence="6">
    <location>
        <begin position="894"/>
        <end position="906"/>
    </location>
</feature>
<feature type="compositionally biased region" description="Low complexity" evidence="6">
    <location>
        <begin position="190"/>
        <end position="203"/>
    </location>
</feature>
<gene>
    <name evidence="8" type="ORF">BGZ99_005765</name>
</gene>
<dbReference type="PROSITE" id="PS50016">
    <property type="entry name" value="ZF_PHD_2"/>
    <property type="match status" value="1"/>
</dbReference>
<feature type="compositionally biased region" description="Polar residues" evidence="6">
    <location>
        <begin position="170"/>
        <end position="184"/>
    </location>
</feature>
<dbReference type="InterPro" id="IPR013083">
    <property type="entry name" value="Znf_RING/FYVE/PHD"/>
</dbReference>
<evidence type="ECO:0000256" key="1">
    <source>
        <dbReference type="ARBA" id="ARBA00022723"/>
    </source>
</evidence>
<feature type="compositionally biased region" description="Acidic residues" evidence="6">
    <location>
        <begin position="767"/>
        <end position="778"/>
    </location>
</feature>
<sequence>MPLNVAHQLPTKLNDPLAGEDIRRTKRLQTSSRRTKQQRDNIENAPAQSLSTASLANLPIQKQSTKVRKRLLTETQPNSFSSDSLLTKKHKVLHDAAVLQTSPLHRTLSEKSTYLNQGSIHSIGTGAHQRKNSPSKAQLTLASWRRDSRSKPSGSESDDADDEHEILSPSVDQSTDKIQPSSVLTRLVATSDASPTPSPTTGPRLGLIGIAFGTQSSPTKSLPLPSCDEDPFGSDTTLTSPEDSDDEHQSDDANSSISTLPLSNPFLVSPTSAYSASSSPNLVTTSVKLVGAGRQRRNTLQSPVESLAIRLEKNRDEVAAEMNRKPGLPSLSLLPFSPSLFKQTDSSWQERELTRATPLTPNSAPSEREPVSPRLRQSLMTRIINGKNQSLAAVEVPDITDSSDGEDWTILMPSKRPNNQQNAAGVQTSPNFPRSARSLATARRSSSASTVDDPVAVEVLDERTLASVMNLPSLAGAQTLDKSQDHLFVVPVVPVARTSTRPSALRRSTTTAIALTTRREIGKHGHGRPSLRSVPHPRLFQTCLDIMTQSDSTHLQRGLDSIKVMLKHSLERGIRKVQESSKEVGQPSTDLLRLDVSSIQLRAWGAVIGNGKGLLKPSIRDQEGEQRMAERRAMVADAYRSLELSPPPENWDKSSKVIAAGLSFGRDSISAVGDQANGQQWSNVMDDALDHLSRRHGCEYCRKTYKNKNGLLYHMERCPMAKLQTSIASDPDGDSTASETEDQRQARCPRGSRDKKNGVRNIVGENSNDEDEDEDEDEEGVIMCVCGSKEDEGSMVQCDKCEVWLHIDCLDLSEDDIPDEYFCPPCQGIPSTGTGGKSFRHSPSKASRRNAAQRKAGRPRQRSSSAESLTDYEDDGRYSPFHYGTQMRPSDGSEVGDADSMDTDEGNDSMVEGLVSPQVVLNHDWEQGSSVGRDHSDYSDNFLGSLYGRASARAIFRQSRAPELMLDGSSSQEAPVDMSSSLLPGNLGVEDGECGVVFEAVGGEGLSSIGIDLSSDPDMSFHRSQTFEYLPSTDSFFEQGYGGVDEPGSEHVLISEETVDSDGLRTPIDLYRGQDHTALWTRHGLESHIEDTPERYDLAGNDVAKALDHYPELLTGSVSHWFGDEDSHQNDEFDLNGLIDLEAVSMTEK</sequence>
<comment type="caution">
    <text evidence="8">The sequence shown here is derived from an EMBL/GenBank/DDBJ whole genome shotgun (WGS) entry which is preliminary data.</text>
</comment>
<dbReference type="GO" id="GO:0034967">
    <property type="term" value="C:Set3 complex"/>
    <property type="evidence" value="ECO:0007669"/>
    <property type="project" value="TreeGrafter"/>
</dbReference>
<dbReference type="Proteomes" id="UP000738325">
    <property type="component" value="Unassembled WGS sequence"/>
</dbReference>
<feature type="domain" description="PHD-type" evidence="7">
    <location>
        <begin position="781"/>
        <end position="829"/>
    </location>
</feature>
<dbReference type="PROSITE" id="PS01359">
    <property type="entry name" value="ZF_PHD_1"/>
    <property type="match status" value="1"/>
</dbReference>
<evidence type="ECO:0000256" key="2">
    <source>
        <dbReference type="ARBA" id="ARBA00022771"/>
    </source>
</evidence>
<name>A0A9P6RTA8_9FUNG</name>
<dbReference type="OrthoDB" id="79252at2759"/>
<dbReference type="Gene3D" id="3.30.40.10">
    <property type="entry name" value="Zinc/RING finger domain, C3HC4 (zinc finger)"/>
    <property type="match status" value="1"/>
</dbReference>
<accession>A0A9P6RTA8</accession>
<feature type="region of interest" description="Disordered" evidence="6">
    <location>
        <begin position="726"/>
        <end position="778"/>
    </location>
</feature>
<feature type="region of interest" description="Disordered" evidence="6">
    <location>
        <begin position="1"/>
        <end position="49"/>
    </location>
</feature>
<evidence type="ECO:0000256" key="6">
    <source>
        <dbReference type="SAM" id="MobiDB-lite"/>
    </source>
</evidence>
<feature type="compositionally biased region" description="Polar residues" evidence="6">
    <location>
        <begin position="416"/>
        <end position="432"/>
    </location>
</feature>
<feature type="region of interest" description="Disordered" evidence="6">
    <location>
        <begin position="123"/>
        <end position="262"/>
    </location>
</feature>
<feature type="compositionally biased region" description="Basic and acidic residues" evidence="6">
    <location>
        <begin position="741"/>
        <end position="757"/>
    </location>
</feature>
<dbReference type="Pfam" id="PF00628">
    <property type="entry name" value="PHD"/>
    <property type="match status" value="1"/>
</dbReference>
<dbReference type="GO" id="GO:0006355">
    <property type="term" value="P:regulation of DNA-templated transcription"/>
    <property type="evidence" value="ECO:0007669"/>
    <property type="project" value="TreeGrafter"/>
</dbReference>
<feature type="region of interest" description="Disordered" evidence="6">
    <location>
        <begin position="832"/>
        <end position="906"/>
    </location>
</feature>
<dbReference type="SUPFAM" id="SSF57903">
    <property type="entry name" value="FYVE/PHD zinc finger"/>
    <property type="match status" value="1"/>
</dbReference>
<feature type="region of interest" description="Disordered" evidence="6">
    <location>
        <begin position="346"/>
        <end position="374"/>
    </location>
</feature>
<dbReference type="EMBL" id="JAAAIP010000038">
    <property type="protein sequence ID" value="KAG0328247.1"/>
    <property type="molecule type" value="Genomic_DNA"/>
</dbReference>
<evidence type="ECO:0000256" key="5">
    <source>
        <dbReference type="PROSITE-ProRule" id="PRU00146"/>
    </source>
</evidence>
<dbReference type="InterPro" id="IPR011011">
    <property type="entry name" value="Znf_FYVE_PHD"/>
</dbReference>
<evidence type="ECO:0000256" key="3">
    <source>
        <dbReference type="ARBA" id="ARBA00022833"/>
    </source>
</evidence>
<feature type="compositionally biased region" description="Low complexity" evidence="6">
    <location>
        <begin position="434"/>
        <end position="450"/>
    </location>
</feature>
<evidence type="ECO:0000259" key="7">
    <source>
        <dbReference type="PROSITE" id="PS50016"/>
    </source>
</evidence>
<keyword evidence="2 5" id="KW-0863">Zinc-finger</keyword>
<keyword evidence="1" id="KW-0479">Metal-binding</keyword>
<evidence type="ECO:0000256" key="4">
    <source>
        <dbReference type="ARBA" id="ARBA00022853"/>
    </source>
</evidence>
<evidence type="ECO:0000313" key="8">
    <source>
        <dbReference type="EMBL" id="KAG0328247.1"/>
    </source>
</evidence>
<keyword evidence="9" id="KW-1185">Reference proteome</keyword>
<proteinExistence type="predicted"/>
<dbReference type="GO" id="GO:0008270">
    <property type="term" value="F:zinc ion binding"/>
    <property type="evidence" value="ECO:0007669"/>
    <property type="project" value="UniProtKB-KW"/>
</dbReference>
<dbReference type="GO" id="GO:0070210">
    <property type="term" value="C:Rpd3L-Expanded complex"/>
    <property type="evidence" value="ECO:0007669"/>
    <property type="project" value="TreeGrafter"/>
</dbReference>
<feature type="region of interest" description="Disordered" evidence="6">
    <location>
        <begin position="414"/>
        <end position="450"/>
    </location>
</feature>
<organism evidence="8 9">
    <name type="scientific">Dissophora globulifera</name>
    <dbReference type="NCBI Taxonomy" id="979702"/>
    <lineage>
        <taxon>Eukaryota</taxon>
        <taxon>Fungi</taxon>
        <taxon>Fungi incertae sedis</taxon>
        <taxon>Mucoromycota</taxon>
        <taxon>Mortierellomycotina</taxon>
        <taxon>Mortierellomycetes</taxon>
        <taxon>Mortierellales</taxon>
        <taxon>Mortierellaceae</taxon>
        <taxon>Dissophora</taxon>
    </lineage>
</organism>
<dbReference type="GO" id="GO:0006325">
    <property type="term" value="P:chromatin organization"/>
    <property type="evidence" value="ECO:0007669"/>
    <property type="project" value="UniProtKB-KW"/>
</dbReference>
<dbReference type="InterPro" id="IPR001965">
    <property type="entry name" value="Znf_PHD"/>
</dbReference>
<reference evidence="8" key="1">
    <citation type="journal article" date="2020" name="Fungal Divers.">
        <title>Resolving the Mortierellaceae phylogeny through synthesis of multi-gene phylogenetics and phylogenomics.</title>
        <authorList>
            <person name="Vandepol N."/>
            <person name="Liber J."/>
            <person name="Desiro A."/>
            <person name="Na H."/>
            <person name="Kennedy M."/>
            <person name="Barry K."/>
            <person name="Grigoriev I.V."/>
            <person name="Miller A.N."/>
            <person name="O'Donnell K."/>
            <person name="Stajich J.E."/>
            <person name="Bonito G."/>
        </authorList>
    </citation>
    <scope>NUCLEOTIDE SEQUENCE</scope>
    <source>
        <strain evidence="8">REB-010B</strain>
    </source>
</reference>
<feature type="compositionally biased region" description="Polar residues" evidence="6">
    <location>
        <begin position="252"/>
        <end position="262"/>
    </location>
</feature>
<dbReference type="InterPro" id="IPR019787">
    <property type="entry name" value="Znf_PHD-finger"/>
</dbReference>
<keyword evidence="3" id="KW-0862">Zinc</keyword>
<protein>
    <recommendedName>
        <fullName evidence="7">PHD-type domain-containing protein</fullName>
    </recommendedName>
</protein>
<dbReference type="PANTHER" id="PTHR46462:SF3">
    <property type="entry name" value="UPSET, ISOFORM A"/>
    <property type="match status" value="1"/>
</dbReference>